<evidence type="ECO:0000256" key="1">
    <source>
        <dbReference type="SAM" id="Phobius"/>
    </source>
</evidence>
<sequence length="216" mass="26125">MSYVKWFVILVFWMAVATFFHYTLPQKDVVRIVNTYEERQDLRDWTRMFWSVPEDQSVDLANRDVQFIQGVRANGRPIVYRNEDTGWSWPPYFKFDTANLYTEANDAVSSKDDPEWVLVTHYGWRNEFLSIFPNAISVKPFPEGPDGRKPIPWVNIVILTIFAAIIYGIWVRWRRFRMKRIDPTLEEWQDNFEAAGEAMEDRRNRFRRWLDTWRRK</sequence>
<evidence type="ECO:0000313" key="3">
    <source>
        <dbReference type="Proteomes" id="UP000306602"/>
    </source>
</evidence>
<feature type="transmembrane region" description="Helical" evidence="1">
    <location>
        <begin position="151"/>
        <end position="170"/>
    </location>
</feature>
<dbReference type="OrthoDB" id="5354324at2"/>
<comment type="caution">
    <text evidence="2">The sequence shown here is derived from an EMBL/GenBank/DDBJ whole genome shotgun (WGS) entry which is preliminary data.</text>
</comment>
<organism evidence="2 3">
    <name type="scientific">Aliishimia ponticola</name>
    <dbReference type="NCBI Taxonomy" id="2499833"/>
    <lineage>
        <taxon>Bacteria</taxon>
        <taxon>Pseudomonadati</taxon>
        <taxon>Pseudomonadota</taxon>
        <taxon>Alphaproteobacteria</taxon>
        <taxon>Rhodobacterales</taxon>
        <taxon>Paracoccaceae</taxon>
        <taxon>Aliishimia</taxon>
    </lineage>
</organism>
<name>A0A4S4NA59_9RHOB</name>
<dbReference type="Pfam" id="PF07509">
    <property type="entry name" value="DUF1523"/>
    <property type="match status" value="1"/>
</dbReference>
<keyword evidence="1" id="KW-1133">Transmembrane helix</keyword>
<dbReference type="AlphaFoldDB" id="A0A4S4NA59"/>
<keyword evidence="1" id="KW-0472">Membrane</keyword>
<dbReference type="InterPro" id="IPR011088">
    <property type="entry name" value="Phage_phiNM3_A0EWY4"/>
</dbReference>
<accession>A0A4S4NA59</accession>
<reference evidence="2 3" key="1">
    <citation type="submission" date="2019-04" db="EMBL/GenBank/DDBJ databases">
        <title>Shimia ponticola sp. nov., isolated from seawater.</title>
        <authorList>
            <person name="Kim Y.-O."/>
            <person name="Yoon J.-H."/>
        </authorList>
    </citation>
    <scope>NUCLEOTIDE SEQUENCE [LARGE SCALE GENOMIC DNA]</scope>
    <source>
        <strain evidence="2 3">MYP11</strain>
    </source>
</reference>
<keyword evidence="3" id="KW-1185">Reference proteome</keyword>
<proteinExistence type="predicted"/>
<protein>
    <submittedName>
        <fullName evidence="2">DUF1523 family protein</fullName>
    </submittedName>
</protein>
<dbReference type="EMBL" id="SRKY01000003">
    <property type="protein sequence ID" value="THH36174.1"/>
    <property type="molecule type" value="Genomic_DNA"/>
</dbReference>
<dbReference type="RefSeq" id="WP_136463643.1">
    <property type="nucleotide sequence ID" value="NZ_SRKY01000003.1"/>
</dbReference>
<feature type="transmembrane region" description="Helical" evidence="1">
    <location>
        <begin position="7"/>
        <end position="24"/>
    </location>
</feature>
<dbReference type="Proteomes" id="UP000306602">
    <property type="component" value="Unassembled WGS sequence"/>
</dbReference>
<evidence type="ECO:0000313" key="2">
    <source>
        <dbReference type="EMBL" id="THH36174.1"/>
    </source>
</evidence>
<gene>
    <name evidence="2" type="ORF">E4Z66_14070</name>
</gene>
<keyword evidence="1" id="KW-0812">Transmembrane</keyword>